<name>A0ABS5PU00_9FIRM</name>
<sequence length="273" mass="30249">MKKLIVSDIDGTLIRSDHKISSRTKTAIEGYIEKGHPFAIATGRMHAAGLIVTQQLDYDGYLISCNGAVVKHLKTGEIIHAVPLSPDDIRVVLKYCRENDVYFHLYDNDVIYAVEEKYLAKRYAELIPTLPEAYRFEVRIMDEEALDAVIETTPIYKIGLNSEDLPMFEQLKATLRSLGRFETCQSIATSFDVNAKGVNKASGIEALRAHYQIPVEDVIAFGDNENDMDMIAYAGVGVAMGNAVESVKAIADRVAPTNDEDGLVVMLEALMKD</sequence>
<dbReference type="Pfam" id="PF08282">
    <property type="entry name" value="Hydrolase_3"/>
    <property type="match status" value="1"/>
</dbReference>
<dbReference type="InterPro" id="IPR000150">
    <property type="entry name" value="Cof"/>
</dbReference>
<dbReference type="Gene3D" id="3.30.1240.10">
    <property type="match status" value="1"/>
</dbReference>
<dbReference type="SUPFAM" id="SSF56784">
    <property type="entry name" value="HAD-like"/>
    <property type="match status" value="1"/>
</dbReference>
<dbReference type="RefSeq" id="WP_213238416.1">
    <property type="nucleotide sequence ID" value="NZ_JAHBCL010000045.1"/>
</dbReference>
<dbReference type="CDD" id="cd07516">
    <property type="entry name" value="HAD_Pase"/>
    <property type="match status" value="1"/>
</dbReference>
<accession>A0ABS5PU00</accession>
<protein>
    <submittedName>
        <fullName evidence="1">HAD family phosphatase</fullName>
    </submittedName>
</protein>
<dbReference type="InterPro" id="IPR006379">
    <property type="entry name" value="HAD-SF_hydro_IIB"/>
</dbReference>
<dbReference type="NCBIfam" id="TIGR00099">
    <property type="entry name" value="Cof-subfamily"/>
    <property type="match status" value="1"/>
</dbReference>
<dbReference type="InterPro" id="IPR023214">
    <property type="entry name" value="HAD_sf"/>
</dbReference>
<reference evidence="1 2" key="1">
    <citation type="submission" date="2021-05" db="EMBL/GenBank/DDBJ databases">
        <title>Fusibacter ferrireducens sp. nov., an anaerobic, sulfur- and Fe-reducing bacterium isolated from the mangrove sediment.</title>
        <authorList>
            <person name="Qiu D."/>
        </authorList>
    </citation>
    <scope>NUCLEOTIDE SEQUENCE [LARGE SCALE GENOMIC DNA]</scope>
    <source>
        <strain evidence="1 2">DSM 12116</strain>
    </source>
</reference>
<dbReference type="NCBIfam" id="TIGR01484">
    <property type="entry name" value="HAD-SF-IIB"/>
    <property type="match status" value="1"/>
</dbReference>
<dbReference type="SFLD" id="SFLDS00003">
    <property type="entry name" value="Haloacid_Dehalogenase"/>
    <property type="match status" value="1"/>
</dbReference>
<evidence type="ECO:0000313" key="2">
    <source>
        <dbReference type="Proteomes" id="UP000746471"/>
    </source>
</evidence>
<gene>
    <name evidence="1" type="ORF">KHM83_17970</name>
</gene>
<dbReference type="PROSITE" id="PS01229">
    <property type="entry name" value="COF_2"/>
    <property type="match status" value="1"/>
</dbReference>
<proteinExistence type="predicted"/>
<dbReference type="EMBL" id="JAHBCL010000045">
    <property type="protein sequence ID" value="MBS7528558.1"/>
    <property type="molecule type" value="Genomic_DNA"/>
</dbReference>
<dbReference type="PANTHER" id="PTHR10000:SF8">
    <property type="entry name" value="HAD SUPERFAMILY HYDROLASE-LIKE, TYPE 3"/>
    <property type="match status" value="1"/>
</dbReference>
<dbReference type="SFLD" id="SFLDG01140">
    <property type="entry name" value="C2.B:_Phosphomannomutase_and_P"/>
    <property type="match status" value="1"/>
</dbReference>
<organism evidence="1 2">
    <name type="scientific">Fusibacter paucivorans</name>
    <dbReference type="NCBI Taxonomy" id="76009"/>
    <lineage>
        <taxon>Bacteria</taxon>
        <taxon>Bacillati</taxon>
        <taxon>Bacillota</taxon>
        <taxon>Clostridia</taxon>
        <taxon>Eubacteriales</taxon>
        <taxon>Eubacteriales Family XII. Incertae Sedis</taxon>
        <taxon>Fusibacter</taxon>
    </lineage>
</organism>
<comment type="caution">
    <text evidence="1">The sequence shown here is derived from an EMBL/GenBank/DDBJ whole genome shotgun (WGS) entry which is preliminary data.</text>
</comment>
<dbReference type="SFLD" id="SFLDG01144">
    <property type="entry name" value="C2.B.4:_PGP_Like"/>
    <property type="match status" value="1"/>
</dbReference>
<dbReference type="InterPro" id="IPR036412">
    <property type="entry name" value="HAD-like_sf"/>
</dbReference>
<keyword evidence="2" id="KW-1185">Reference proteome</keyword>
<evidence type="ECO:0000313" key="1">
    <source>
        <dbReference type="EMBL" id="MBS7528558.1"/>
    </source>
</evidence>
<dbReference type="PANTHER" id="PTHR10000">
    <property type="entry name" value="PHOSPHOSERINE PHOSPHATASE"/>
    <property type="match status" value="1"/>
</dbReference>
<dbReference type="Proteomes" id="UP000746471">
    <property type="component" value="Unassembled WGS sequence"/>
</dbReference>
<dbReference type="Gene3D" id="3.40.50.1000">
    <property type="entry name" value="HAD superfamily/HAD-like"/>
    <property type="match status" value="1"/>
</dbReference>